<proteinExistence type="predicted"/>
<dbReference type="EMBL" id="CP097332">
    <property type="protein sequence ID" value="UQX88427.1"/>
    <property type="molecule type" value="Genomic_DNA"/>
</dbReference>
<dbReference type="SUPFAM" id="SSF55073">
    <property type="entry name" value="Nucleotide cyclase"/>
    <property type="match status" value="1"/>
</dbReference>
<keyword evidence="3" id="KW-0548">Nucleotidyltransferase</keyword>
<dbReference type="SMART" id="SM00267">
    <property type="entry name" value="GGDEF"/>
    <property type="match status" value="1"/>
</dbReference>
<protein>
    <submittedName>
        <fullName evidence="3">Diguanylate cyclase</fullName>
        <ecNumber evidence="3">2.7.7.65</ecNumber>
    </submittedName>
</protein>
<reference evidence="3" key="2">
    <citation type="submission" date="2022-05" db="EMBL/GenBank/DDBJ databases">
        <authorList>
            <person name="Kim J.-S."/>
            <person name="Lee K."/>
            <person name="Suh M."/>
            <person name="Eom M."/>
            <person name="Kim J.-S."/>
            <person name="Kim D.-S."/>
            <person name="Ko S.-H."/>
            <person name="Shin Y."/>
            <person name="Lee J.-S."/>
        </authorList>
    </citation>
    <scope>NUCLEOTIDE SEQUENCE</scope>
    <source>
        <strain evidence="3">N237</strain>
    </source>
</reference>
<dbReference type="Gene3D" id="3.30.70.270">
    <property type="match status" value="1"/>
</dbReference>
<keyword evidence="4" id="KW-1185">Reference proteome</keyword>
<dbReference type="Proteomes" id="UP001056336">
    <property type="component" value="Chromosome"/>
</dbReference>
<dbReference type="EC" id="2.7.7.65" evidence="3"/>
<dbReference type="PROSITE" id="PS50887">
    <property type="entry name" value="GGDEF"/>
    <property type="match status" value="1"/>
</dbReference>
<accession>A0ABY4QYR9</accession>
<dbReference type="InterPro" id="IPR000160">
    <property type="entry name" value="GGDEF_dom"/>
</dbReference>
<reference evidence="3" key="1">
    <citation type="journal article" date="2018" name="Int. J. Syst. Evol. Microbiol.">
        <title>Jatrophihabitans telluris sp. nov., isolated from sediment soil of lava forest wetlands and the emended description of the genus Jatrophihabitans.</title>
        <authorList>
            <person name="Lee K.C."/>
            <person name="Suh M.K."/>
            <person name="Eom M.K."/>
            <person name="Kim K.K."/>
            <person name="Kim J.S."/>
            <person name="Kim D.S."/>
            <person name="Ko S.H."/>
            <person name="Shin Y.K."/>
            <person name="Lee J.S."/>
        </authorList>
    </citation>
    <scope>NUCLEOTIDE SEQUENCE</scope>
    <source>
        <strain evidence="3">N237</strain>
    </source>
</reference>
<evidence type="ECO:0000256" key="1">
    <source>
        <dbReference type="SAM" id="Phobius"/>
    </source>
</evidence>
<feature type="domain" description="GGDEF" evidence="2">
    <location>
        <begin position="267"/>
        <end position="408"/>
    </location>
</feature>
<dbReference type="CDD" id="cd01949">
    <property type="entry name" value="GGDEF"/>
    <property type="match status" value="1"/>
</dbReference>
<dbReference type="GO" id="GO:0052621">
    <property type="term" value="F:diguanylate cyclase activity"/>
    <property type="evidence" value="ECO:0007669"/>
    <property type="project" value="UniProtKB-EC"/>
</dbReference>
<evidence type="ECO:0000313" key="3">
    <source>
        <dbReference type="EMBL" id="UQX88427.1"/>
    </source>
</evidence>
<dbReference type="PANTHER" id="PTHR45138">
    <property type="entry name" value="REGULATORY COMPONENTS OF SENSORY TRANSDUCTION SYSTEM"/>
    <property type="match status" value="1"/>
</dbReference>
<keyword evidence="1" id="KW-1133">Transmembrane helix</keyword>
<evidence type="ECO:0000259" key="2">
    <source>
        <dbReference type="PROSITE" id="PS50887"/>
    </source>
</evidence>
<dbReference type="Pfam" id="PF00990">
    <property type="entry name" value="GGDEF"/>
    <property type="match status" value="1"/>
</dbReference>
<organism evidence="3 4">
    <name type="scientific">Jatrophihabitans telluris</name>
    <dbReference type="NCBI Taxonomy" id="2038343"/>
    <lineage>
        <taxon>Bacteria</taxon>
        <taxon>Bacillati</taxon>
        <taxon>Actinomycetota</taxon>
        <taxon>Actinomycetes</taxon>
        <taxon>Jatrophihabitantales</taxon>
        <taxon>Jatrophihabitantaceae</taxon>
        <taxon>Jatrophihabitans</taxon>
    </lineage>
</organism>
<keyword evidence="1" id="KW-0812">Transmembrane</keyword>
<name>A0ABY4QYR9_9ACTN</name>
<gene>
    <name evidence="3" type="ORF">M6D93_00120</name>
</gene>
<dbReference type="Pfam" id="PF05227">
    <property type="entry name" value="CHASE3"/>
    <property type="match status" value="1"/>
</dbReference>
<evidence type="ECO:0000313" key="4">
    <source>
        <dbReference type="Proteomes" id="UP001056336"/>
    </source>
</evidence>
<dbReference type="InterPro" id="IPR050469">
    <property type="entry name" value="Diguanylate_Cyclase"/>
</dbReference>
<sequence>MSSSAPKPAPRLAVGRWPMVIALVATAVLVTCQALSMTASWASARSERQASAHASVLRAAAVLLVEVQMAESGQRGYLLTGRANYLSSYVGATGAIPRSLANLQSLAGAREASLLTAISTEVATKTAELQRTVALRQSGRVGDALAVVNTGQGQQSMVRLTSDLQALEARAQARFATADRLARDTRAAAVAAAAVGTSVALLFLGVLCWLIVQRRRLALAKAESETDRRRLLDELSELATHDPLTSLPNRRLLLDRLQHALDQREHSCLAVMFIDLDNFKQVNDALGHAAGDATLVEVSEKMRAALRPGDTLGRVGGDEFVAICEGLHSRAEGEQLALRLQRTASAQPAAELLPVTASVGLALVDSTDGVIAGPKSTGTSGDSVLGAADAALYRAKAAGRNRVAMHGEAMVLFAGIDDEGPRSQQEFSSPR</sequence>
<dbReference type="RefSeq" id="WP_249771913.1">
    <property type="nucleotide sequence ID" value="NZ_CP097332.1"/>
</dbReference>
<dbReference type="InterPro" id="IPR043128">
    <property type="entry name" value="Rev_trsase/Diguanyl_cyclase"/>
</dbReference>
<dbReference type="InterPro" id="IPR029787">
    <property type="entry name" value="Nucleotide_cyclase"/>
</dbReference>
<dbReference type="NCBIfam" id="TIGR00254">
    <property type="entry name" value="GGDEF"/>
    <property type="match status" value="1"/>
</dbReference>
<keyword evidence="1" id="KW-0472">Membrane</keyword>
<dbReference type="PANTHER" id="PTHR45138:SF9">
    <property type="entry name" value="DIGUANYLATE CYCLASE DGCM-RELATED"/>
    <property type="match status" value="1"/>
</dbReference>
<dbReference type="CDD" id="cd19410">
    <property type="entry name" value="HK9-like_sensor"/>
    <property type="match status" value="1"/>
</dbReference>
<keyword evidence="3" id="KW-0808">Transferase</keyword>
<feature type="transmembrane region" description="Helical" evidence="1">
    <location>
        <begin position="187"/>
        <end position="212"/>
    </location>
</feature>
<dbReference type="InterPro" id="IPR007891">
    <property type="entry name" value="CHASE3"/>
</dbReference>